<proteinExistence type="predicted"/>
<reference evidence="2" key="1">
    <citation type="journal article" date="2020" name="Fungal Divers.">
        <title>Resolving the Mortierellaceae phylogeny through synthesis of multi-gene phylogenetics and phylogenomics.</title>
        <authorList>
            <person name="Vandepol N."/>
            <person name="Liber J."/>
            <person name="Desiro A."/>
            <person name="Na H."/>
            <person name="Kennedy M."/>
            <person name="Barry K."/>
            <person name="Grigoriev I.V."/>
            <person name="Miller A.N."/>
            <person name="O'Donnell K."/>
            <person name="Stajich J.E."/>
            <person name="Bonito G."/>
        </authorList>
    </citation>
    <scope>NUCLEOTIDE SEQUENCE</scope>
    <source>
        <strain evidence="2">MES-2147</strain>
    </source>
</reference>
<feature type="compositionally biased region" description="Low complexity" evidence="1">
    <location>
        <begin position="161"/>
        <end position="178"/>
    </location>
</feature>
<dbReference type="OrthoDB" id="10252077at2759"/>
<sequence length="286" mass="29453">MSGHEEHAPGPRPSSASAQANVAETLILRAAVATPETSTGRGITQGKTNDEDTKQQQQLEIRNSPPVTRRPSSSTPFSNSNNNNNNNNNSNSNSNSNNSNNNNNKTTKTRSVPHSLPPGAIAQAQAQFPAALATQLQLQASSSSPSPPTLNLVPATPGLASTCNSSSSKPSTSDLPTSNPSTLSKHKGLPVLPYLVTPKEEKSHAAILGLWEYDESSSYPSSGKSASSKVTISSKGPPSTSGSSKVVTSMGAEAGRKALLALQSVAAEEGAPISIGGEYTGDNVVL</sequence>
<evidence type="ECO:0000313" key="2">
    <source>
        <dbReference type="EMBL" id="KAF9992540.1"/>
    </source>
</evidence>
<feature type="non-terminal residue" evidence="2">
    <location>
        <position position="286"/>
    </location>
</feature>
<dbReference type="EMBL" id="JAAAHW010002159">
    <property type="protein sequence ID" value="KAF9992540.1"/>
    <property type="molecule type" value="Genomic_DNA"/>
</dbReference>
<name>A0A9P6SR85_9FUNG</name>
<feature type="region of interest" description="Disordered" evidence="1">
    <location>
        <begin position="1"/>
        <end position="117"/>
    </location>
</feature>
<evidence type="ECO:0000256" key="1">
    <source>
        <dbReference type="SAM" id="MobiDB-lite"/>
    </source>
</evidence>
<gene>
    <name evidence="2" type="ORF">BGZ65_012116</name>
</gene>
<feature type="compositionally biased region" description="Low complexity" evidence="1">
    <location>
        <begin position="64"/>
        <end position="104"/>
    </location>
</feature>
<feature type="region of interest" description="Disordered" evidence="1">
    <location>
        <begin position="139"/>
        <end position="184"/>
    </location>
</feature>
<dbReference type="Proteomes" id="UP000749646">
    <property type="component" value="Unassembled WGS sequence"/>
</dbReference>
<feature type="compositionally biased region" description="Polar residues" evidence="1">
    <location>
        <begin position="35"/>
        <end position="47"/>
    </location>
</feature>
<dbReference type="AlphaFoldDB" id="A0A9P6SR85"/>
<protein>
    <submittedName>
        <fullName evidence="2">Uncharacterized protein</fullName>
    </submittedName>
</protein>
<feature type="region of interest" description="Disordered" evidence="1">
    <location>
        <begin position="217"/>
        <end position="249"/>
    </location>
</feature>
<comment type="caution">
    <text evidence="2">The sequence shown here is derived from an EMBL/GenBank/DDBJ whole genome shotgun (WGS) entry which is preliminary data.</text>
</comment>
<keyword evidence="3" id="KW-1185">Reference proteome</keyword>
<organism evidence="2 3">
    <name type="scientific">Modicella reniformis</name>
    <dbReference type="NCBI Taxonomy" id="1440133"/>
    <lineage>
        <taxon>Eukaryota</taxon>
        <taxon>Fungi</taxon>
        <taxon>Fungi incertae sedis</taxon>
        <taxon>Mucoromycota</taxon>
        <taxon>Mortierellomycotina</taxon>
        <taxon>Mortierellomycetes</taxon>
        <taxon>Mortierellales</taxon>
        <taxon>Mortierellaceae</taxon>
        <taxon>Modicella</taxon>
    </lineage>
</organism>
<evidence type="ECO:0000313" key="3">
    <source>
        <dbReference type="Proteomes" id="UP000749646"/>
    </source>
</evidence>
<accession>A0A9P6SR85</accession>